<dbReference type="NCBIfam" id="TIGR02734">
    <property type="entry name" value="crtI_fam"/>
    <property type="match status" value="1"/>
</dbReference>
<evidence type="ECO:0000256" key="6">
    <source>
        <dbReference type="ARBA" id="ARBA00022827"/>
    </source>
</evidence>
<keyword evidence="11" id="KW-0614">Plasmid</keyword>
<dbReference type="FunFam" id="3.50.50.60:FF:000378">
    <property type="entry name" value="Phytoene desaturase"/>
    <property type="match status" value="1"/>
</dbReference>
<dbReference type="GO" id="GO:0016117">
    <property type="term" value="P:carotenoid biosynthetic process"/>
    <property type="evidence" value="ECO:0007669"/>
    <property type="project" value="UniProtKB-KW"/>
</dbReference>
<dbReference type="InterPro" id="IPR002937">
    <property type="entry name" value="Amino_oxidase"/>
</dbReference>
<dbReference type="Proteomes" id="UP000015216">
    <property type="component" value="Plasmid unnamed"/>
</dbReference>
<evidence type="ECO:0000256" key="3">
    <source>
        <dbReference type="ARBA" id="ARBA00006046"/>
    </source>
</evidence>
<gene>
    <name evidence="11" type="primary">crtI</name>
    <name evidence="11" type="ORF">SSDC_01994</name>
</gene>
<evidence type="ECO:0000313" key="12">
    <source>
        <dbReference type="Proteomes" id="UP000015216"/>
    </source>
</evidence>
<keyword evidence="4" id="KW-0285">Flavoprotein</keyword>
<dbReference type="KEGG" id="ssdc:SSDC_01994"/>
<feature type="domain" description="Amine oxidase" evidence="10">
    <location>
        <begin position="11"/>
        <end position="487"/>
    </location>
</feature>
<keyword evidence="5 9" id="KW-0125">Carotenoid biosynthesis</keyword>
<dbReference type="RefSeq" id="WP_020915271.1">
    <property type="nucleotide sequence ID" value="NZ_CP012592.1"/>
</dbReference>
<organism evidence="11 12">
    <name type="scientific">Candidatus Profftella armatura</name>
    <dbReference type="NCBI Taxonomy" id="669502"/>
    <lineage>
        <taxon>Bacteria</taxon>
        <taxon>Pseudomonadati</taxon>
        <taxon>Pseudomonadota</taxon>
        <taxon>Betaproteobacteria</taxon>
        <taxon>Candidatus Profftella</taxon>
    </lineage>
</organism>
<dbReference type="PANTHER" id="PTHR43734:SF3">
    <property type="entry name" value="B-CAROTENE KETOLASE"/>
    <property type="match status" value="1"/>
</dbReference>
<evidence type="ECO:0000259" key="10">
    <source>
        <dbReference type="Pfam" id="PF01593"/>
    </source>
</evidence>
<comment type="pathway">
    <text evidence="2 9">Carotenoid biosynthesis.</text>
</comment>
<dbReference type="PANTHER" id="PTHR43734">
    <property type="entry name" value="PHYTOENE DESATURASE"/>
    <property type="match status" value="1"/>
</dbReference>
<dbReference type="Pfam" id="PF01593">
    <property type="entry name" value="Amino_oxidase"/>
    <property type="match status" value="1"/>
</dbReference>
<dbReference type="AlphaFoldDB" id="S5RQ92"/>
<comment type="cofactor">
    <cofactor evidence="1">
        <name>FAD</name>
        <dbReference type="ChEBI" id="CHEBI:57692"/>
    </cofactor>
</comment>
<dbReference type="OrthoDB" id="9774675at2"/>
<name>S5RQ92_9PROT</name>
<reference evidence="11 12" key="1">
    <citation type="journal article" date="2013" name="Curr. Biol.">
        <title>Defensive bacteriome symbiont with a drastically reduced genome.</title>
        <authorList>
            <person name="Nakabachi A."/>
            <person name="Ueoka R."/>
            <person name="Oshima K."/>
            <person name="Teta R."/>
            <person name="Mangoni A."/>
            <person name="Gurgui M."/>
            <person name="Oldham N.J."/>
            <person name="van Echten-Deckert G."/>
            <person name="Okamura K."/>
            <person name="Yamamoto K."/>
            <person name="Inoue H."/>
            <person name="Ohkuma M."/>
            <person name="Hongoh Y."/>
            <person name="Miyagishima S.Y."/>
            <person name="Hattori M."/>
            <person name="Piel J."/>
            <person name="Fukatsu T."/>
        </authorList>
    </citation>
    <scope>NUCLEOTIDE SEQUENCE [LARGE SCALE GENOMIC DNA]</scope>
    <source>
        <strain evidence="11 12">DC</strain>
        <plasmid evidence="12">Plasmid</plasmid>
    </source>
</reference>
<dbReference type="PROSITE" id="PS00982">
    <property type="entry name" value="PHYTOENE_DH"/>
    <property type="match status" value="1"/>
</dbReference>
<dbReference type="PATRIC" id="fig|669502.6.peg.373"/>
<evidence type="ECO:0000256" key="8">
    <source>
        <dbReference type="ARBA" id="ARBA00031986"/>
    </source>
</evidence>
<accession>S5RQ92</accession>
<dbReference type="InterPro" id="IPR014105">
    <property type="entry name" value="Carotenoid/retinoid_OxRdtase"/>
</dbReference>
<keyword evidence="7 9" id="KW-0560">Oxidoreductase</keyword>
<dbReference type="SUPFAM" id="SSF51905">
    <property type="entry name" value="FAD/NAD(P)-binding domain"/>
    <property type="match status" value="1"/>
</dbReference>
<protein>
    <recommendedName>
        <fullName evidence="8">Phytoene dehydrogenase</fullName>
    </recommendedName>
</protein>
<evidence type="ECO:0000256" key="5">
    <source>
        <dbReference type="ARBA" id="ARBA00022746"/>
    </source>
</evidence>
<dbReference type="InterPro" id="IPR036188">
    <property type="entry name" value="FAD/NAD-bd_sf"/>
</dbReference>
<evidence type="ECO:0000256" key="7">
    <source>
        <dbReference type="ARBA" id="ARBA00023002"/>
    </source>
</evidence>
<dbReference type="EMBL" id="CP003469">
    <property type="protein sequence ID" value="AGS07068.1"/>
    <property type="molecule type" value="Genomic_DNA"/>
</dbReference>
<evidence type="ECO:0000256" key="9">
    <source>
        <dbReference type="RuleBase" id="RU362075"/>
    </source>
</evidence>
<proteinExistence type="inferred from homology"/>
<evidence type="ECO:0000313" key="11">
    <source>
        <dbReference type="EMBL" id="AGS07068.1"/>
    </source>
</evidence>
<keyword evidence="12" id="KW-1185">Reference proteome</keyword>
<dbReference type="GO" id="GO:0016627">
    <property type="term" value="F:oxidoreductase activity, acting on the CH-CH group of donors"/>
    <property type="evidence" value="ECO:0007669"/>
    <property type="project" value="UniProtKB-ARBA"/>
</dbReference>
<keyword evidence="6" id="KW-0274">FAD</keyword>
<sequence length="493" mass="55854">MKKAIIIGAGIGGIALAIRLQTAGISTIILEQRDKPGGRAYVYKQDGFIFDAGPTVITDPNSIKLLFDLSKNRMENYVNLLPIKPFYRLYWGKEKFLNYEDNIKDLEKQIAKFNLNDIKGYRLFLNYSKKVFKEGYLSFASKSFLTINDMLFILPKLIKIKAWKSVYSIVSQFIKNDYLKQAFSFNSLFIGGNPFSTSSIYTLIHALEYEWGIWFPKGGVGALIKALIKLFQNLGGNLILNSQVISIYVNNNKVNKVHLKNGQIFDADIIVSNADIINTYRNLLGQYAFGKKKYMNLIKKKMSNSLFVIYFGLSEQYTHLAHHTIFFPSNYKKSIENIFGKNFSRDNLSIYLHSPSVTDLSLAPTGCSTFYALIPVPNLSNSSINWSEESIKLKNIVFMYLEQYCIPNLRKKLITQRIFTPNDFKDVLGSYLGSAFSFAPLLTQSAWFRPHNRDKNLTNLYFVGAGTHPGAGIPGVIASANITAEIIFNDINL</sequence>
<dbReference type="InterPro" id="IPR008150">
    <property type="entry name" value="Phytoene_DH_bac_CS"/>
</dbReference>
<dbReference type="Gene3D" id="3.50.50.60">
    <property type="entry name" value="FAD/NAD(P)-binding domain"/>
    <property type="match status" value="3"/>
</dbReference>
<evidence type="ECO:0000256" key="1">
    <source>
        <dbReference type="ARBA" id="ARBA00001974"/>
    </source>
</evidence>
<evidence type="ECO:0000256" key="4">
    <source>
        <dbReference type="ARBA" id="ARBA00022630"/>
    </source>
</evidence>
<dbReference type="HOGENOM" id="CLU_019722_2_1_4"/>
<comment type="similarity">
    <text evidence="3 9">Belongs to the carotenoid/retinoid oxidoreductase family.</text>
</comment>
<evidence type="ECO:0000256" key="2">
    <source>
        <dbReference type="ARBA" id="ARBA00004829"/>
    </source>
</evidence>
<geneLocation type="plasmid" evidence="11">
    <name>unnamed</name>
</geneLocation>